<evidence type="ECO:0000256" key="3">
    <source>
        <dbReference type="ARBA" id="ARBA00022692"/>
    </source>
</evidence>
<keyword evidence="10" id="KW-1185">Reference proteome</keyword>
<feature type="domain" description="MacB-like periplasmic core" evidence="8">
    <location>
        <begin position="435"/>
        <end position="635"/>
    </location>
</feature>
<dbReference type="PANTHER" id="PTHR30572:SF18">
    <property type="entry name" value="ABC-TYPE MACROLIDE FAMILY EXPORT SYSTEM PERMEASE COMPONENT 2"/>
    <property type="match status" value="1"/>
</dbReference>
<evidence type="ECO:0000256" key="4">
    <source>
        <dbReference type="ARBA" id="ARBA00022989"/>
    </source>
</evidence>
<dbReference type="AlphaFoldDB" id="A0A368JDT3"/>
<feature type="transmembrane region" description="Helical" evidence="6">
    <location>
        <begin position="669"/>
        <end position="693"/>
    </location>
</feature>
<comment type="subcellular location">
    <subcellularLocation>
        <location evidence="1">Cell membrane</location>
        <topology evidence="1">Multi-pass membrane protein</topology>
    </subcellularLocation>
</comment>
<evidence type="ECO:0000256" key="2">
    <source>
        <dbReference type="ARBA" id="ARBA00022475"/>
    </source>
</evidence>
<dbReference type="InterPro" id="IPR003838">
    <property type="entry name" value="ABC3_permease_C"/>
</dbReference>
<evidence type="ECO:0000256" key="5">
    <source>
        <dbReference type="ARBA" id="ARBA00023136"/>
    </source>
</evidence>
<dbReference type="RefSeq" id="WP_114409858.1">
    <property type="nucleotide sequence ID" value="NZ_QOWE01000035.1"/>
</dbReference>
<keyword evidence="2" id="KW-1003">Cell membrane</keyword>
<dbReference type="GO" id="GO:0005886">
    <property type="term" value="C:plasma membrane"/>
    <property type="evidence" value="ECO:0007669"/>
    <property type="project" value="UniProtKB-SubCell"/>
</dbReference>
<evidence type="ECO:0000259" key="8">
    <source>
        <dbReference type="Pfam" id="PF12704"/>
    </source>
</evidence>
<dbReference type="InterPro" id="IPR025857">
    <property type="entry name" value="MacB_PCD"/>
</dbReference>
<name>A0A368JDT3_9BACT</name>
<feature type="domain" description="ABC3 transporter permease C-terminal" evidence="7">
    <location>
        <begin position="672"/>
        <end position="785"/>
    </location>
</feature>
<protein>
    <submittedName>
        <fullName evidence="9">ABC transporter permease</fullName>
    </submittedName>
</protein>
<comment type="caution">
    <text evidence="9">The sequence shown here is derived from an EMBL/GenBank/DDBJ whole genome shotgun (WGS) entry which is preliminary data.</text>
</comment>
<dbReference type="GO" id="GO:0022857">
    <property type="term" value="F:transmembrane transporter activity"/>
    <property type="evidence" value="ECO:0007669"/>
    <property type="project" value="TreeGrafter"/>
</dbReference>
<keyword evidence="4 6" id="KW-1133">Transmembrane helix</keyword>
<evidence type="ECO:0000313" key="9">
    <source>
        <dbReference type="EMBL" id="RCR65807.1"/>
    </source>
</evidence>
<evidence type="ECO:0000313" key="10">
    <source>
        <dbReference type="Proteomes" id="UP000253383"/>
    </source>
</evidence>
<keyword evidence="3 6" id="KW-0812">Transmembrane</keyword>
<evidence type="ECO:0000256" key="6">
    <source>
        <dbReference type="SAM" id="Phobius"/>
    </source>
</evidence>
<feature type="domain" description="MacB-like periplasmic core" evidence="8">
    <location>
        <begin position="20"/>
        <end position="244"/>
    </location>
</feature>
<organism evidence="9 10">
    <name type="scientific">Larkinella punicea</name>
    <dbReference type="NCBI Taxonomy" id="2315727"/>
    <lineage>
        <taxon>Bacteria</taxon>
        <taxon>Pseudomonadati</taxon>
        <taxon>Bacteroidota</taxon>
        <taxon>Cytophagia</taxon>
        <taxon>Cytophagales</taxon>
        <taxon>Spirosomataceae</taxon>
        <taxon>Larkinella</taxon>
    </lineage>
</organism>
<feature type="transmembrane region" description="Helical" evidence="6">
    <location>
        <begin position="334"/>
        <end position="357"/>
    </location>
</feature>
<feature type="transmembrane region" description="Helical" evidence="6">
    <location>
        <begin position="721"/>
        <end position="741"/>
    </location>
</feature>
<dbReference type="InterPro" id="IPR050250">
    <property type="entry name" value="Macrolide_Exporter_MacB"/>
</dbReference>
<sequence>MLQNYFKIAWRSLRKNKGFSLINILGLAVGMTVAMLIGIWVWDELTFDRFYKNEANLYRIMLNRTANGETTTQPNGALPLGNVLRTEIPEIRRVVETLSSNLRPEDGLKVGDKKLIRKGQNVGNSFFHLFDLPLLQGSPTTALQEPNSIVLTEQTADALFGQTEPMGKTVRLNDAFDLKVTGVLKKLPTNTAWDFHFLVPFSHLEANAPWIESSRTNWNNNVIEYVVELHPNADPAKVDQKLRGLIKRHNPESVFEAFLHPVEKWHLYGEFENGKNTGGFIRYVRLFGIVGLAVLLIACINFMNLATARSEKRAKEVGVRKAVGSFRSQLIGQFLSESLLIAGLALVLALILTLVFLPVFNEITQKQLSFPGLKPGFWLLSLGFTLLTGVLAGSYPAFYLSSFNAVRVLKGSVRVGRNANWPRKVLVVAQFTGCIAFIISAILVYQQIQYAKNRPVGYNPDRLLTVSLTNDLNRNYEAVRNALLGSGAVESVTKASSPATTITGDTRVDWSGKAPDEIMRLNLIAATPDYLKTMGIKLKTGRDFYATGTDSVSAILNEAAVKAMRLKNPLNQELSFVWDPGTKLRIVGVVENSIIESPYTPVNPLILITGRPFERYVIFRLAANLSTTEALARIEPIFQKFNPAFPFDYQFVDDAYNRKFRQEELIGKLAGVFAILAVFIACLGLFGLAASLAEQRTKEVGIRKVLGASVASLWGLLSREFVGLVVVACLLASPVAAYFLNDWLSQFDYRISLSVWVFVLAGGLAILIALLTVSFQSIKAALMNPVTSLRSE</sequence>
<feature type="transmembrane region" description="Helical" evidence="6">
    <location>
        <begin position="377"/>
        <end position="400"/>
    </location>
</feature>
<feature type="domain" description="ABC3 transporter permease C-terminal" evidence="7">
    <location>
        <begin position="289"/>
        <end position="404"/>
    </location>
</feature>
<feature type="transmembrane region" description="Helical" evidence="6">
    <location>
        <begin position="21"/>
        <end position="42"/>
    </location>
</feature>
<keyword evidence="5 6" id="KW-0472">Membrane</keyword>
<dbReference type="Pfam" id="PF12704">
    <property type="entry name" value="MacB_PCD"/>
    <property type="match status" value="2"/>
</dbReference>
<evidence type="ECO:0000259" key="7">
    <source>
        <dbReference type="Pfam" id="PF02687"/>
    </source>
</evidence>
<proteinExistence type="predicted"/>
<dbReference type="EMBL" id="QOWE01000035">
    <property type="protein sequence ID" value="RCR65807.1"/>
    <property type="molecule type" value="Genomic_DNA"/>
</dbReference>
<gene>
    <name evidence="9" type="ORF">DUE52_30125</name>
</gene>
<feature type="transmembrane region" description="Helical" evidence="6">
    <location>
        <begin position="425"/>
        <end position="445"/>
    </location>
</feature>
<dbReference type="Pfam" id="PF02687">
    <property type="entry name" value="FtsX"/>
    <property type="match status" value="2"/>
</dbReference>
<accession>A0A368JDT3</accession>
<dbReference type="PANTHER" id="PTHR30572">
    <property type="entry name" value="MEMBRANE COMPONENT OF TRANSPORTER-RELATED"/>
    <property type="match status" value="1"/>
</dbReference>
<feature type="transmembrane region" description="Helical" evidence="6">
    <location>
        <begin position="283"/>
        <end position="305"/>
    </location>
</feature>
<feature type="transmembrane region" description="Helical" evidence="6">
    <location>
        <begin position="753"/>
        <end position="773"/>
    </location>
</feature>
<evidence type="ECO:0000256" key="1">
    <source>
        <dbReference type="ARBA" id="ARBA00004651"/>
    </source>
</evidence>
<dbReference type="Proteomes" id="UP000253383">
    <property type="component" value="Unassembled WGS sequence"/>
</dbReference>
<reference evidence="9 10" key="1">
    <citation type="submission" date="2018-07" db="EMBL/GenBank/DDBJ databases">
        <title>Genome analysis of Larkinella rosea.</title>
        <authorList>
            <person name="Zhou Z."/>
            <person name="Wang G."/>
        </authorList>
    </citation>
    <scope>NUCLEOTIDE SEQUENCE [LARGE SCALE GENOMIC DNA]</scope>
    <source>
        <strain evidence="10">zzj9</strain>
    </source>
</reference>
<dbReference type="OrthoDB" id="5933722at2"/>